<protein>
    <recommendedName>
        <fullName evidence="3">60 kDa heat shock protein, mitochondrial</fullName>
        <ecNumber evidence="2">5.6.1.7</ecNumber>
    </recommendedName>
    <alternativeName>
        <fullName evidence="5">60 kDa chaperonin</fullName>
    </alternativeName>
    <alternativeName>
        <fullName evidence="7">Chaperonin 60</fullName>
    </alternativeName>
    <alternativeName>
        <fullName evidence="6">Heat shock protein 60</fullName>
    </alternativeName>
</protein>
<dbReference type="EC" id="5.6.1.7" evidence="2"/>
<dbReference type="GO" id="GO:0140662">
    <property type="term" value="F:ATP-dependent protein folding chaperone"/>
    <property type="evidence" value="ECO:0007669"/>
    <property type="project" value="InterPro"/>
</dbReference>
<proteinExistence type="inferred from homology"/>
<evidence type="ECO:0000256" key="1">
    <source>
        <dbReference type="ARBA" id="ARBA00006607"/>
    </source>
</evidence>
<comment type="similarity">
    <text evidence="1 9">Belongs to the chaperonin (HSP60) family.</text>
</comment>
<accession>A0A8C5NIF6</accession>
<feature type="coiled-coil region" evidence="10">
    <location>
        <begin position="361"/>
        <end position="388"/>
    </location>
</feature>
<evidence type="ECO:0000256" key="6">
    <source>
        <dbReference type="ARBA" id="ARBA00030005"/>
    </source>
</evidence>
<dbReference type="GO" id="GO:0042026">
    <property type="term" value="P:protein refolding"/>
    <property type="evidence" value="ECO:0007669"/>
    <property type="project" value="InterPro"/>
</dbReference>
<evidence type="ECO:0000256" key="10">
    <source>
        <dbReference type="SAM" id="Coils"/>
    </source>
</evidence>
<reference evidence="12" key="2">
    <citation type="submission" date="2025-09" db="UniProtKB">
        <authorList>
            <consortium name="Ensembl"/>
        </authorList>
    </citation>
    <scope>IDENTIFICATION</scope>
</reference>
<dbReference type="Ensembl" id="ENSJHYT00000000961.1">
    <property type="protein sequence ID" value="ENSJHYP00000000748.1"/>
    <property type="gene ID" value="ENSJHYG00000000704.1"/>
</dbReference>
<dbReference type="NCBIfam" id="NF000592">
    <property type="entry name" value="PRK00013.1"/>
    <property type="match status" value="1"/>
</dbReference>
<reference evidence="12" key="1">
    <citation type="submission" date="2025-08" db="UniProtKB">
        <authorList>
            <consortium name="Ensembl"/>
        </authorList>
    </citation>
    <scope>IDENTIFICATION</scope>
</reference>
<dbReference type="FunFam" id="3.50.7.10:FF:000001">
    <property type="entry name" value="60 kDa chaperonin"/>
    <property type="match status" value="1"/>
</dbReference>
<dbReference type="NCBIfam" id="NF009489">
    <property type="entry name" value="PRK12851.1"/>
    <property type="match status" value="1"/>
</dbReference>
<dbReference type="PRINTS" id="PR00298">
    <property type="entry name" value="CHAPERONIN60"/>
</dbReference>
<keyword evidence="13" id="KW-1185">Reference proteome</keyword>
<dbReference type="NCBIfam" id="TIGR02348">
    <property type="entry name" value="GroEL"/>
    <property type="match status" value="1"/>
</dbReference>
<evidence type="ECO:0000256" key="3">
    <source>
        <dbReference type="ARBA" id="ARBA00019981"/>
    </source>
</evidence>
<comment type="function">
    <text evidence="8">Chaperonin implicated in mitochondrial protein import and macromolecular assembly. Together with Hsp10, facilitates the correct folding of imported proteins. May also prevent misfolding and promote the refolding and proper assembly of unfolded polypeptides generated under stress conditions in the mitochondrial matrix. The functional units of these chaperonins consist of heptameric rings of the large subunit Hsp60, which function as a back-to-back double ring. In a cyclic reaction, Hsp60 ring complexes bind one unfolded substrate protein per ring, followed by the binding of ATP and association with 2 heptameric rings of the co-chaperonin Hsp10. This leads to sequestration of the substrate protein in the inner cavity of Hsp60 where, for a certain period of time, it can fold undisturbed by other cell components. Synchronous hydrolysis of ATP in all Hsp60 subunits results in the dissociation of the chaperonin rings and the release of ADP and the folded substrate protein.</text>
</comment>
<dbReference type="Gene3D" id="3.50.7.10">
    <property type="entry name" value="GroEL"/>
    <property type="match status" value="1"/>
</dbReference>
<dbReference type="NCBIfam" id="NF009488">
    <property type="entry name" value="PRK12850.1"/>
    <property type="match status" value="1"/>
</dbReference>
<dbReference type="SUPFAM" id="SSF54849">
    <property type="entry name" value="GroEL-intermediate domain like"/>
    <property type="match status" value="2"/>
</dbReference>
<evidence type="ECO:0000256" key="7">
    <source>
        <dbReference type="ARBA" id="ARBA00031799"/>
    </source>
</evidence>
<dbReference type="PANTHER" id="PTHR45633">
    <property type="entry name" value="60 KDA HEAT SHOCK PROTEIN, MITOCHONDRIAL"/>
    <property type="match status" value="1"/>
</dbReference>
<dbReference type="GO" id="GO:0005524">
    <property type="term" value="F:ATP binding"/>
    <property type="evidence" value="ECO:0007669"/>
    <property type="project" value="InterPro"/>
</dbReference>
<sequence>MRWTLASVLKMPICLLYLQRSYLIMAKEIRFGKDARDSILKGVDTLADTVKITLGPKGRNVVLDQGYGSPLICNDGVTIARNIELKDKFENMGAKLVYEVANNTNDTAGDGTTTATILAQAIIHKGVDAINRGANPVLVGQGINKAGKAVAKELSSLSHPINTDADIENIATISSGDEEIGKVISDAMQKVGRSGVITVDQSKSTETELKVTEGMQYDKGYISPYMVTDREKMTAELEDPYILVTDIKVSNINDILPLLQAVVDAHKPLLIISDDMENEVSSTIILNKLRGTFNVVATKLPEFGDLQKATLEDIAVLTGARFISKDLSMELKDASIADLGRAKKVIVTADNTTIVGGEGDKSKLQEHIDELAAQAANSKSEYDRKRIERRAAKLSGGVAVIKVGATTETELKDKKLHIEDALNATKAAVAEGIVVGGGAALCEVYLTLKKTLKDENPDVQRGISCVLESLKAPLAQIADNAGYSSIDVVEAQLNEKKDFGFDAKNGVWVDMFKAGIVDPCKVTRSAILNASSIASELVTTEAGVADIPEPKAPAAPANPDMGY</sequence>
<evidence type="ECO:0000256" key="11">
    <source>
        <dbReference type="SAM" id="SignalP"/>
    </source>
</evidence>
<name>A0A8C5NIF6_JUNHY</name>
<feature type="chain" id="PRO_5034566735" description="60 kDa heat shock protein, mitochondrial" evidence="11">
    <location>
        <begin position="27"/>
        <end position="563"/>
    </location>
</feature>
<dbReference type="HAMAP" id="MF_00600">
    <property type="entry name" value="CH60"/>
    <property type="match status" value="1"/>
</dbReference>
<evidence type="ECO:0000313" key="13">
    <source>
        <dbReference type="Proteomes" id="UP000694408"/>
    </source>
</evidence>
<dbReference type="CDD" id="cd03344">
    <property type="entry name" value="GroEL"/>
    <property type="match status" value="1"/>
</dbReference>
<dbReference type="InterPro" id="IPR001844">
    <property type="entry name" value="Cpn60/GroEL"/>
</dbReference>
<evidence type="ECO:0000256" key="4">
    <source>
        <dbReference type="ARBA" id="ARBA00023186"/>
    </source>
</evidence>
<evidence type="ECO:0000256" key="2">
    <source>
        <dbReference type="ARBA" id="ARBA00012198"/>
    </source>
</evidence>
<organism evidence="12 13">
    <name type="scientific">Junco hyemalis</name>
    <name type="common">Dark-eyed junco</name>
    <dbReference type="NCBI Taxonomy" id="40217"/>
    <lineage>
        <taxon>Eukaryota</taxon>
        <taxon>Metazoa</taxon>
        <taxon>Chordata</taxon>
        <taxon>Craniata</taxon>
        <taxon>Vertebrata</taxon>
        <taxon>Euteleostomi</taxon>
        <taxon>Archelosauria</taxon>
        <taxon>Archosauria</taxon>
        <taxon>Dinosauria</taxon>
        <taxon>Saurischia</taxon>
        <taxon>Theropoda</taxon>
        <taxon>Coelurosauria</taxon>
        <taxon>Aves</taxon>
        <taxon>Neognathae</taxon>
        <taxon>Neoaves</taxon>
        <taxon>Telluraves</taxon>
        <taxon>Australaves</taxon>
        <taxon>Passeriformes</taxon>
        <taxon>Passerellidae</taxon>
        <taxon>Junco</taxon>
    </lineage>
</organism>
<feature type="signal peptide" evidence="11">
    <location>
        <begin position="1"/>
        <end position="26"/>
    </location>
</feature>
<dbReference type="SUPFAM" id="SSF52029">
    <property type="entry name" value="GroEL apical domain-like"/>
    <property type="match status" value="1"/>
</dbReference>
<dbReference type="Pfam" id="PF00118">
    <property type="entry name" value="Cpn60_TCP1"/>
    <property type="match status" value="1"/>
</dbReference>
<keyword evidence="4" id="KW-0143">Chaperone</keyword>
<dbReference type="InterPro" id="IPR002423">
    <property type="entry name" value="Cpn60/GroEL/TCP-1"/>
</dbReference>
<keyword evidence="10" id="KW-0175">Coiled coil</keyword>
<dbReference type="SUPFAM" id="SSF48592">
    <property type="entry name" value="GroEL equatorial domain-like"/>
    <property type="match status" value="1"/>
</dbReference>
<evidence type="ECO:0000256" key="9">
    <source>
        <dbReference type="RuleBase" id="RU000418"/>
    </source>
</evidence>
<dbReference type="InterPro" id="IPR027410">
    <property type="entry name" value="TCP-1-like_intermed_sf"/>
</dbReference>
<dbReference type="Gene3D" id="3.30.260.10">
    <property type="entry name" value="TCP-1-like chaperonin intermediate domain"/>
    <property type="match status" value="1"/>
</dbReference>
<dbReference type="InterPro" id="IPR027413">
    <property type="entry name" value="GROEL-like_equatorial_sf"/>
</dbReference>
<evidence type="ECO:0000313" key="12">
    <source>
        <dbReference type="Ensembl" id="ENSJHYP00000000748.1"/>
    </source>
</evidence>
<dbReference type="InterPro" id="IPR027409">
    <property type="entry name" value="GroEL-like_apical_dom_sf"/>
</dbReference>
<keyword evidence="11" id="KW-0732">Signal</keyword>
<dbReference type="Proteomes" id="UP000694408">
    <property type="component" value="Unplaced"/>
</dbReference>
<dbReference type="Gene3D" id="1.10.560.10">
    <property type="entry name" value="GroEL-like equatorial domain"/>
    <property type="match status" value="1"/>
</dbReference>
<evidence type="ECO:0000256" key="8">
    <source>
        <dbReference type="ARBA" id="ARBA00037436"/>
    </source>
</evidence>
<dbReference type="NCBIfam" id="NF009487">
    <property type="entry name" value="PRK12849.1"/>
    <property type="match status" value="1"/>
</dbReference>
<dbReference type="AlphaFoldDB" id="A0A8C5NIF6"/>
<evidence type="ECO:0000256" key="5">
    <source>
        <dbReference type="ARBA" id="ARBA00029756"/>
    </source>
</evidence>
<dbReference type="OMA" id="DSTWDRE"/>